<dbReference type="AlphaFoldDB" id="A0A0G1TRQ1"/>
<dbReference type="EMBL" id="LCNM01000002">
    <property type="protein sequence ID" value="KKU56833.1"/>
    <property type="molecule type" value="Genomic_DNA"/>
</dbReference>
<reference evidence="1 2" key="1">
    <citation type="journal article" date="2015" name="Nature">
        <title>rRNA introns, odd ribosomes, and small enigmatic genomes across a large radiation of phyla.</title>
        <authorList>
            <person name="Brown C.T."/>
            <person name="Hug L.A."/>
            <person name="Thomas B.C."/>
            <person name="Sharon I."/>
            <person name="Castelle C.J."/>
            <person name="Singh A."/>
            <person name="Wilkins M.J."/>
            <person name="Williams K.H."/>
            <person name="Banfield J.F."/>
        </authorList>
    </citation>
    <scope>NUCLEOTIDE SEQUENCE [LARGE SCALE GENOMIC DNA]</scope>
</reference>
<gene>
    <name evidence="1" type="ORF">UX78_C0002G0013</name>
</gene>
<dbReference type="Proteomes" id="UP000034607">
    <property type="component" value="Unassembled WGS sequence"/>
</dbReference>
<protein>
    <submittedName>
        <fullName evidence="1">Uncharacterized protein</fullName>
    </submittedName>
</protein>
<comment type="caution">
    <text evidence="1">The sequence shown here is derived from an EMBL/GenBank/DDBJ whole genome shotgun (WGS) entry which is preliminary data.</text>
</comment>
<accession>A0A0G1TRQ1</accession>
<evidence type="ECO:0000313" key="2">
    <source>
        <dbReference type="Proteomes" id="UP000034607"/>
    </source>
</evidence>
<proteinExistence type="predicted"/>
<organism evidence="1 2">
    <name type="scientific">Candidatus Amesbacteria bacterium GW2011_GWA2_47_11</name>
    <dbReference type="NCBI Taxonomy" id="1618357"/>
    <lineage>
        <taxon>Bacteria</taxon>
        <taxon>Candidatus Amesiibacteriota</taxon>
    </lineage>
</organism>
<evidence type="ECO:0000313" key="1">
    <source>
        <dbReference type="EMBL" id="KKU56833.1"/>
    </source>
</evidence>
<sequence>MNTIKILVEGYAQVNPNGTRDATSTQLNTNKINVKIGQLEGWCNSSITVS</sequence>
<name>A0A0G1TRQ1_9BACT</name>